<gene>
    <name evidence="2" type="ORF">DKG74_20320</name>
</gene>
<protein>
    <recommendedName>
        <fullName evidence="1">HNH nuclease domain-containing protein</fullName>
    </recommendedName>
</protein>
<dbReference type="RefSeq" id="WP_109908011.1">
    <property type="nucleotide sequence ID" value="NZ_QGLE01000019.1"/>
</dbReference>
<accession>A0A317DVB3</accession>
<feature type="domain" description="HNH nuclease" evidence="1">
    <location>
        <begin position="210"/>
        <end position="262"/>
    </location>
</feature>
<keyword evidence="3" id="KW-1185">Reference proteome</keyword>
<dbReference type="OrthoDB" id="9811869at2"/>
<comment type="caution">
    <text evidence="2">The sequence shown here is derived from an EMBL/GenBank/DDBJ whole genome shotgun (WGS) entry which is preliminary data.</text>
</comment>
<dbReference type="AlphaFoldDB" id="A0A317DVB3"/>
<dbReference type="EMBL" id="QGLE01000019">
    <property type="protein sequence ID" value="PWR17910.1"/>
    <property type="molecule type" value="Genomic_DNA"/>
</dbReference>
<dbReference type="InterPro" id="IPR003615">
    <property type="entry name" value="HNH_nuc"/>
</dbReference>
<sequence>MEKQFEPNVPFVKLEINIPDYVKQDGSTASQPFSKSKHDLYRPRDLKVKGNGDGDRTNYFKLHLVRMREKLGRPVPYRFRDAEGRKRSMDAGCLKFVNGQGLATFVLDNGYIVAVDPTPALIAEFAERAGIAKPALLVQIGAGRGGIPHPPELKGGSLVSIPKPADIANDLKDIWNDTSIGSTSRQQLIDARIGQGTFRKEVLRLWGGQCAVTGCDLPEAIRASHIVPWRSADNRERLTPANGLPLIATLDALFDAGLISFDDDGNVLFAPRLDQEHRKLVPAPRRLTRVPSSATKAYLARHRAEHGFRS</sequence>
<evidence type="ECO:0000313" key="2">
    <source>
        <dbReference type="EMBL" id="PWR17910.1"/>
    </source>
</evidence>
<dbReference type="Pfam" id="PF13391">
    <property type="entry name" value="HNH_2"/>
    <property type="match status" value="1"/>
</dbReference>
<proteinExistence type="predicted"/>
<name>A0A317DVB3_9PROT</name>
<evidence type="ECO:0000313" key="3">
    <source>
        <dbReference type="Proteomes" id="UP000245461"/>
    </source>
</evidence>
<evidence type="ECO:0000259" key="1">
    <source>
        <dbReference type="Pfam" id="PF13391"/>
    </source>
</evidence>
<reference evidence="2 3" key="1">
    <citation type="submission" date="2018-05" db="EMBL/GenBank/DDBJ databases">
        <title>Zavarzinia sp. HR-AS.</title>
        <authorList>
            <person name="Lee Y."/>
            <person name="Jeon C.O."/>
        </authorList>
    </citation>
    <scope>NUCLEOTIDE SEQUENCE [LARGE SCALE GENOMIC DNA]</scope>
    <source>
        <strain evidence="2 3">HR-AS</strain>
    </source>
</reference>
<organism evidence="2 3">
    <name type="scientific">Zavarzinia aquatilis</name>
    <dbReference type="NCBI Taxonomy" id="2211142"/>
    <lineage>
        <taxon>Bacteria</taxon>
        <taxon>Pseudomonadati</taxon>
        <taxon>Pseudomonadota</taxon>
        <taxon>Alphaproteobacteria</taxon>
        <taxon>Rhodospirillales</taxon>
        <taxon>Zavarziniaceae</taxon>
        <taxon>Zavarzinia</taxon>
    </lineage>
</organism>
<dbReference type="Proteomes" id="UP000245461">
    <property type="component" value="Unassembled WGS sequence"/>
</dbReference>